<proteinExistence type="inferred from homology"/>
<sequence length="431" mass="52128">MDDHIYLNVGGTIFETTKSTLVLCPYFRKLIEFPDFNSTREKPYFIDRCPKIFRHVLNLLRNINYDYPEKYIDELEFYGFVNDMKNDMKNDRYFSIVNDNYNSYYSNNNHMPIIETINFDTVEWSFNFSKCCIIRNISLLLPKFFLNKLELFTITYKCEKIYNNPDITFNLGIISKICKIPTYDDYILIDLQKLVFINLIICYGKYNIYYSNEYDLNITLACKFEKKENFKSALKFTLYNENTSKIATKSYEHSIKYIEKNPANDCIFFKSYNHLDYALYSYEINGDFTLPKGNICFIFFKIEQDFDYLKFDHNNQNNDNNDNNDKNLKISNFDAKFMYNNYDNQYLSDDYFNDDYYFINFSSTKIPLKNKYALQLPKYYRNNSNKNRNCKIKFYKDDKYIHIEGIIWIYCQIQIYQYNRCLHYKCISVNV</sequence>
<reference evidence="3" key="1">
    <citation type="journal article" date="2017" name="Science">
        <title>Giant viruses with an expanded complement of translation system components.</title>
        <authorList>
            <person name="Schulz F."/>
            <person name="Yutin N."/>
            <person name="Ivanova N.N."/>
            <person name="Ortega D.R."/>
            <person name="Lee T.K."/>
            <person name="Vierheilig J."/>
            <person name="Daims H."/>
            <person name="Horn M."/>
            <person name="Wagner M."/>
            <person name="Jensen G.J."/>
            <person name="Kyrpides N.C."/>
            <person name="Koonin E.V."/>
            <person name="Woyke T."/>
        </authorList>
    </citation>
    <scope>NUCLEOTIDE SEQUENCE</scope>
    <source>
        <strain evidence="3">HKV1</strain>
    </source>
</reference>
<dbReference type="EMBL" id="KY684106">
    <property type="protein sequence ID" value="ARF11034.1"/>
    <property type="molecule type" value="Genomic_DNA"/>
</dbReference>
<dbReference type="Gene3D" id="3.30.710.10">
    <property type="entry name" value="Potassium Channel Kv1.1, Chain A"/>
    <property type="match status" value="1"/>
</dbReference>
<name>A0A1V0SHC2_9VIRU</name>
<comment type="similarity">
    <text evidence="1">Belongs to the mimivirus BTB/WD family.</text>
</comment>
<evidence type="ECO:0000256" key="1">
    <source>
        <dbReference type="ARBA" id="ARBA00006497"/>
    </source>
</evidence>
<protein>
    <submittedName>
        <fullName evidence="3">BTB/POZ domain protein</fullName>
    </submittedName>
</protein>
<dbReference type="InterPro" id="IPR003131">
    <property type="entry name" value="T1-type_BTB"/>
</dbReference>
<evidence type="ECO:0000313" key="3">
    <source>
        <dbReference type="EMBL" id="ARF11034.1"/>
    </source>
</evidence>
<feature type="domain" description="BTB" evidence="2">
    <location>
        <begin position="3"/>
        <end position="95"/>
    </location>
</feature>
<dbReference type="InterPro" id="IPR045068">
    <property type="entry name" value="BACURD1-3"/>
</dbReference>
<dbReference type="PANTHER" id="PTHR11145">
    <property type="entry name" value="BTB/POZ DOMAIN-CONTAINING ADAPTER FOR CUL3-MEDIATED RHOA DEGRADATION PROTEIN FAMILY MEMBER"/>
    <property type="match status" value="1"/>
</dbReference>
<accession>A0A1V0SHC2</accession>
<gene>
    <name evidence="3" type="ORF">Hokovirus_4_8</name>
</gene>
<dbReference type="CDD" id="cd18316">
    <property type="entry name" value="BTB_POZ_KCTD-like"/>
    <property type="match status" value="1"/>
</dbReference>
<dbReference type="PANTHER" id="PTHR11145:SF8">
    <property type="entry name" value="RE57120P"/>
    <property type="match status" value="1"/>
</dbReference>
<evidence type="ECO:0000259" key="2">
    <source>
        <dbReference type="SMART" id="SM00225"/>
    </source>
</evidence>
<dbReference type="SUPFAM" id="SSF54695">
    <property type="entry name" value="POZ domain"/>
    <property type="match status" value="1"/>
</dbReference>
<dbReference type="SMART" id="SM00225">
    <property type="entry name" value="BTB"/>
    <property type="match status" value="1"/>
</dbReference>
<dbReference type="InterPro" id="IPR011333">
    <property type="entry name" value="SKP1/BTB/POZ_sf"/>
</dbReference>
<dbReference type="Pfam" id="PF02214">
    <property type="entry name" value="BTB_2"/>
    <property type="match status" value="1"/>
</dbReference>
<dbReference type="InterPro" id="IPR000210">
    <property type="entry name" value="BTB/POZ_dom"/>
</dbReference>
<organism evidence="3">
    <name type="scientific">Hokovirus HKV1</name>
    <dbReference type="NCBI Taxonomy" id="1977638"/>
    <lineage>
        <taxon>Viruses</taxon>
        <taxon>Varidnaviria</taxon>
        <taxon>Bamfordvirae</taxon>
        <taxon>Nucleocytoviricota</taxon>
        <taxon>Megaviricetes</taxon>
        <taxon>Imitervirales</taxon>
        <taxon>Mimiviridae</taxon>
        <taxon>Klosneuvirinae</taxon>
        <taxon>Hokovirus</taxon>
    </lineage>
</organism>
<dbReference type="GO" id="GO:0051260">
    <property type="term" value="P:protein homooligomerization"/>
    <property type="evidence" value="ECO:0007669"/>
    <property type="project" value="InterPro"/>
</dbReference>